<dbReference type="GO" id="GO:0008998">
    <property type="term" value="F:ribonucleoside-triphosphate reductase (thioredoxin) activity"/>
    <property type="evidence" value="ECO:0007669"/>
    <property type="project" value="InterPro"/>
</dbReference>
<comment type="caution">
    <text evidence="1">The sequence shown here is derived from an EMBL/GenBank/DDBJ whole genome shotgun (WGS) entry which is preliminary data.</text>
</comment>
<reference evidence="1 2" key="1">
    <citation type="submission" date="2015-06" db="EMBL/GenBank/DDBJ databases">
        <title>New insights into the roles of widespread benthic archaea in carbon and nitrogen cycling.</title>
        <authorList>
            <person name="Lazar C.S."/>
            <person name="Baker B.J."/>
            <person name="Seitz K.W."/>
            <person name="Hyde A.S."/>
            <person name="Dick G.J."/>
            <person name="Hinrichs K.-U."/>
            <person name="Teske A.P."/>
        </authorList>
    </citation>
    <scope>NUCLEOTIDE SEQUENCE [LARGE SCALE GENOMIC DNA]</scope>
    <source>
        <strain evidence="1">SG8-32-1</strain>
    </source>
</reference>
<dbReference type="Gene3D" id="3.20.70.20">
    <property type="match status" value="1"/>
</dbReference>
<dbReference type="EMBL" id="LFWU01000008">
    <property type="protein sequence ID" value="KON34481.1"/>
    <property type="molecule type" value="Genomic_DNA"/>
</dbReference>
<accession>A0A0M0C291</accession>
<dbReference type="SUPFAM" id="SSF51998">
    <property type="entry name" value="PFL-like glycyl radical enzymes"/>
    <property type="match status" value="1"/>
</dbReference>
<organism evidence="1 2">
    <name type="scientific">miscellaneous Crenarchaeota group-1 archaeon SG8-32-1</name>
    <dbReference type="NCBI Taxonomy" id="1685124"/>
    <lineage>
        <taxon>Archaea</taxon>
        <taxon>Candidatus Bathyarchaeota</taxon>
        <taxon>MCG-1</taxon>
    </lineage>
</organism>
<dbReference type="GO" id="GO:0031250">
    <property type="term" value="C:anaerobic ribonucleoside-triphosphate reductase complex"/>
    <property type="evidence" value="ECO:0007669"/>
    <property type="project" value="TreeGrafter"/>
</dbReference>
<dbReference type="GO" id="GO:0004748">
    <property type="term" value="F:ribonucleoside-diphosphate reductase activity, thioredoxin disulfide as acceptor"/>
    <property type="evidence" value="ECO:0007669"/>
    <property type="project" value="TreeGrafter"/>
</dbReference>
<dbReference type="GO" id="GO:0009265">
    <property type="term" value="P:2'-deoxyribonucleotide biosynthetic process"/>
    <property type="evidence" value="ECO:0007669"/>
    <property type="project" value="TreeGrafter"/>
</dbReference>
<feature type="non-terminal residue" evidence="1">
    <location>
        <position position="1"/>
    </location>
</feature>
<sequence>NRKKDVPVYYSNGTHVDVGAKMGLFDRMNIEQKFFPLLNGGNMLHIWLGDANPDPEALYKLTKKITTQSNIGYYAYTKDLTVCSNCGKVTSPMRDQCPNCNSDSIEWWSRVTGYYQAVSGWNKGKRQELVNRYRTDM</sequence>
<dbReference type="PANTHER" id="PTHR21075:SF0">
    <property type="entry name" value="ANAEROBIC RIBONUCLEOSIDE-TRIPHOSPHATE REDUCTASE"/>
    <property type="match status" value="1"/>
</dbReference>
<evidence type="ECO:0000313" key="2">
    <source>
        <dbReference type="Proteomes" id="UP000037237"/>
    </source>
</evidence>
<proteinExistence type="predicted"/>
<gene>
    <name evidence="1" type="ORF">AC477_00515</name>
</gene>
<dbReference type="Pfam" id="PF13597">
    <property type="entry name" value="NRDD"/>
    <property type="match status" value="1"/>
</dbReference>
<evidence type="ECO:0000313" key="1">
    <source>
        <dbReference type="EMBL" id="KON34481.1"/>
    </source>
</evidence>
<dbReference type="PANTHER" id="PTHR21075">
    <property type="entry name" value="ANAEROBIC RIBONUCLEOSIDE-TRIPHOSPHATE REDUCTASE"/>
    <property type="match status" value="1"/>
</dbReference>
<dbReference type="Proteomes" id="UP000037237">
    <property type="component" value="Unassembled WGS sequence"/>
</dbReference>
<dbReference type="InterPro" id="IPR012833">
    <property type="entry name" value="NrdD"/>
</dbReference>
<name>A0A0M0C291_9ARCH</name>
<dbReference type="AlphaFoldDB" id="A0A0M0C291"/>
<dbReference type="GO" id="GO:0006260">
    <property type="term" value="P:DNA replication"/>
    <property type="evidence" value="ECO:0007669"/>
    <property type="project" value="InterPro"/>
</dbReference>
<protein>
    <submittedName>
        <fullName evidence="1">Ribonucleoside-triphosphate reductase</fullName>
    </submittedName>
</protein>